<name>W1Y0V3_9ZZZZ</name>
<sequence length="131" mass="14489">SVKPKLSFYLKMAAESEEMKFHKNHTNNEGDIIITKSLLKKAYDLCKDNNDSILDEKDYIPPKTYPHKICGDLIPGMKEEEFKIHYAYCFVSAGAVVEVDTETGLSPTSPIPFAPNGPSGSFTSIVNVSIS</sequence>
<comment type="caution">
    <text evidence="1">The sequence shown here is derived from an EMBL/GenBank/DDBJ whole genome shotgun (WGS) entry which is preliminary data.</text>
</comment>
<protein>
    <submittedName>
        <fullName evidence="1">Putative xanthine dehydrogenase subunit D XDHasesubunit D</fullName>
    </submittedName>
</protein>
<feature type="non-terminal residue" evidence="1">
    <location>
        <position position="131"/>
    </location>
</feature>
<dbReference type="EMBL" id="AZMM01010825">
    <property type="protein sequence ID" value="ETJ34759.1"/>
    <property type="molecule type" value="Genomic_DNA"/>
</dbReference>
<gene>
    <name evidence="1" type="ORF">Q604_UNBC10825G0001</name>
</gene>
<feature type="non-terminal residue" evidence="1">
    <location>
        <position position="1"/>
    </location>
</feature>
<accession>W1Y0V3</accession>
<dbReference type="AlphaFoldDB" id="W1Y0V3"/>
<organism evidence="1">
    <name type="scientific">human gut metagenome</name>
    <dbReference type="NCBI Taxonomy" id="408170"/>
    <lineage>
        <taxon>unclassified sequences</taxon>
        <taxon>metagenomes</taxon>
        <taxon>organismal metagenomes</taxon>
    </lineage>
</organism>
<evidence type="ECO:0000313" key="1">
    <source>
        <dbReference type="EMBL" id="ETJ34759.1"/>
    </source>
</evidence>
<proteinExistence type="predicted"/>
<reference evidence="1" key="1">
    <citation type="submission" date="2013-12" db="EMBL/GenBank/DDBJ databases">
        <title>A Varibaculum cambriense genome reconstructed from a premature infant gut community with otherwise low bacterial novelty that shifts toward anaerobic metabolism during the third week of life.</title>
        <authorList>
            <person name="Brown C.T."/>
            <person name="Sharon I."/>
            <person name="Thomas B.C."/>
            <person name="Castelle C.J."/>
            <person name="Morowitz M.J."/>
            <person name="Banfield J.F."/>
        </authorList>
    </citation>
    <scope>NUCLEOTIDE SEQUENCE</scope>
</reference>